<organism evidence="3 4">
    <name type="scientific">Nonomuraea monospora</name>
    <dbReference type="NCBI Taxonomy" id="568818"/>
    <lineage>
        <taxon>Bacteria</taxon>
        <taxon>Bacillati</taxon>
        <taxon>Actinomycetota</taxon>
        <taxon>Actinomycetes</taxon>
        <taxon>Streptosporangiales</taxon>
        <taxon>Streptosporangiaceae</taxon>
        <taxon>Nonomuraea</taxon>
    </lineage>
</organism>
<evidence type="ECO:0000313" key="4">
    <source>
        <dbReference type="Proteomes" id="UP001499843"/>
    </source>
</evidence>
<feature type="region of interest" description="Disordered" evidence="1">
    <location>
        <begin position="1"/>
        <end position="32"/>
    </location>
</feature>
<feature type="compositionally biased region" description="Pro residues" evidence="1">
    <location>
        <begin position="1"/>
        <end position="10"/>
    </location>
</feature>
<feature type="transmembrane region" description="Helical" evidence="2">
    <location>
        <begin position="203"/>
        <end position="227"/>
    </location>
</feature>
<feature type="transmembrane region" description="Helical" evidence="2">
    <location>
        <begin position="239"/>
        <end position="260"/>
    </location>
</feature>
<dbReference type="EMBL" id="BAAAQX010000006">
    <property type="protein sequence ID" value="GAA2207299.1"/>
    <property type="molecule type" value="Genomic_DNA"/>
</dbReference>
<evidence type="ECO:0000256" key="2">
    <source>
        <dbReference type="SAM" id="Phobius"/>
    </source>
</evidence>
<accession>A0ABN3CDD8</accession>
<feature type="transmembrane region" description="Helical" evidence="2">
    <location>
        <begin position="295"/>
        <end position="315"/>
    </location>
</feature>
<evidence type="ECO:0000313" key="3">
    <source>
        <dbReference type="EMBL" id="GAA2207299.1"/>
    </source>
</evidence>
<comment type="caution">
    <text evidence="3">The sequence shown here is derived from an EMBL/GenBank/DDBJ whole genome shotgun (WGS) entry which is preliminary data.</text>
</comment>
<name>A0ABN3CDD8_9ACTN</name>
<reference evidence="3 4" key="1">
    <citation type="journal article" date="2019" name="Int. J. Syst. Evol. Microbiol.">
        <title>The Global Catalogue of Microorganisms (GCM) 10K type strain sequencing project: providing services to taxonomists for standard genome sequencing and annotation.</title>
        <authorList>
            <consortium name="The Broad Institute Genomics Platform"/>
            <consortium name="The Broad Institute Genome Sequencing Center for Infectious Disease"/>
            <person name="Wu L."/>
            <person name="Ma J."/>
        </authorList>
    </citation>
    <scope>NUCLEOTIDE SEQUENCE [LARGE SCALE GENOMIC DNA]</scope>
    <source>
        <strain evidence="3 4">JCM 16114</strain>
    </source>
</reference>
<gene>
    <name evidence="3" type="ORF">GCM10009850_027570</name>
</gene>
<keyword evidence="4" id="KW-1185">Reference proteome</keyword>
<protein>
    <submittedName>
        <fullName evidence="3">Uncharacterized protein</fullName>
    </submittedName>
</protein>
<dbReference type="Proteomes" id="UP001499843">
    <property type="component" value="Unassembled WGS sequence"/>
</dbReference>
<dbReference type="RefSeq" id="WP_344474338.1">
    <property type="nucleotide sequence ID" value="NZ_BAAAQX010000006.1"/>
</dbReference>
<sequence length="415" mass="44916">MTHPQPPLPGPFDIGPIGYTGDGVPERAHEQGVSDARGGILDTWSFDPGAPPPHLSVLQAEEERVLARLPADDRTRMEVLRGRVAEGEAARATTVALVADLEAKHGRAVHEADDVRARIDALARDDERRRRRGLLREGDSHEGLPGGVDAAGPETARWEGPYTAPPLPSRLKQALLIVLVAIDVPIQWAVFDYFHGDTLIEQVLSGVFAVSVASIMVLLPHLAGYLYRGRHTTGEERKVILTGLVLLLPGLYLAAVLGYLRARVLLVPPTVVNESGAVVEEGLKSAAEPLHASDLSIIALFVMLLFITSGISFLLGTARFHPLRTAYEGAADARDLLADRLADDRGRLDSICARHAELRAACDRLEASAQQRMTADQDVVRQTFRTARIRYLDGVATGLADAKATEAIAELIRTL</sequence>
<proteinExistence type="predicted"/>
<keyword evidence="2" id="KW-1133">Transmembrane helix</keyword>
<keyword evidence="2" id="KW-0812">Transmembrane</keyword>
<keyword evidence="2" id="KW-0472">Membrane</keyword>
<evidence type="ECO:0000256" key="1">
    <source>
        <dbReference type="SAM" id="MobiDB-lite"/>
    </source>
</evidence>
<feature type="region of interest" description="Disordered" evidence="1">
    <location>
        <begin position="134"/>
        <end position="161"/>
    </location>
</feature>